<feature type="region of interest" description="Disordered" evidence="1">
    <location>
        <begin position="223"/>
        <end position="310"/>
    </location>
</feature>
<evidence type="ECO:0000313" key="2">
    <source>
        <dbReference type="EMBL" id="CAH1774294.1"/>
    </source>
</evidence>
<feature type="region of interest" description="Disordered" evidence="1">
    <location>
        <begin position="69"/>
        <end position="102"/>
    </location>
</feature>
<dbReference type="EMBL" id="CAIIXF020000001">
    <property type="protein sequence ID" value="CAH1774294.1"/>
    <property type="molecule type" value="Genomic_DNA"/>
</dbReference>
<evidence type="ECO:0000256" key="1">
    <source>
        <dbReference type="SAM" id="MobiDB-lite"/>
    </source>
</evidence>
<feature type="compositionally biased region" description="Basic residues" evidence="1">
    <location>
        <begin position="504"/>
        <end position="517"/>
    </location>
</feature>
<feature type="compositionally biased region" description="Basic and acidic residues" evidence="1">
    <location>
        <begin position="491"/>
        <end position="501"/>
    </location>
</feature>
<accession>A0A8S4MZN9</accession>
<feature type="compositionally biased region" description="Low complexity" evidence="1">
    <location>
        <begin position="239"/>
        <end position="257"/>
    </location>
</feature>
<feature type="compositionally biased region" description="Basic and acidic residues" evidence="1">
    <location>
        <begin position="284"/>
        <end position="296"/>
    </location>
</feature>
<comment type="caution">
    <text evidence="2">The sequence shown here is derived from an EMBL/GenBank/DDBJ whole genome shotgun (WGS) entry which is preliminary data.</text>
</comment>
<keyword evidence="3" id="KW-1185">Reference proteome</keyword>
<feature type="region of interest" description="Disordered" evidence="1">
    <location>
        <begin position="489"/>
        <end position="527"/>
    </location>
</feature>
<gene>
    <name evidence="2" type="ORF">OFUS_LOCUS1786</name>
</gene>
<dbReference type="OrthoDB" id="10033126at2759"/>
<dbReference type="AlphaFoldDB" id="A0A8S4MZN9"/>
<reference evidence="2" key="1">
    <citation type="submission" date="2022-03" db="EMBL/GenBank/DDBJ databases">
        <authorList>
            <person name="Martin C."/>
        </authorList>
    </citation>
    <scope>NUCLEOTIDE SEQUENCE</scope>
</reference>
<feature type="compositionally biased region" description="Basic and acidic residues" evidence="1">
    <location>
        <begin position="518"/>
        <end position="527"/>
    </location>
</feature>
<organism evidence="2 3">
    <name type="scientific">Owenia fusiformis</name>
    <name type="common">Polychaete worm</name>
    <dbReference type="NCBI Taxonomy" id="6347"/>
    <lineage>
        <taxon>Eukaryota</taxon>
        <taxon>Metazoa</taxon>
        <taxon>Spiralia</taxon>
        <taxon>Lophotrochozoa</taxon>
        <taxon>Annelida</taxon>
        <taxon>Polychaeta</taxon>
        <taxon>Sedentaria</taxon>
        <taxon>Canalipalpata</taxon>
        <taxon>Sabellida</taxon>
        <taxon>Oweniida</taxon>
        <taxon>Oweniidae</taxon>
        <taxon>Owenia</taxon>
    </lineage>
</organism>
<proteinExistence type="predicted"/>
<sequence>MQTRKIIINARKEEKSPRCMALGITTRTSYDPTPGQPPPPSRRSTRGEGFNDNGFNLTSHTYEEFDFPRVFTQTQPRKIPDNALEAERKGRGKSPRDPLNLGPLRKEQRRVAALMRQRDIDLPVHWNYRNRISKRTAPVYLCKQFDPEGKFRNPALDFLQEGLDYVKARRELDAIEKIEAEKLKEEENSRLLRYSLDSDVRHIRAPKDYQSEVQLVTRSLGGGQSNWLPNIRDNDKVTSGKQDSSQNKSKSKSSIPKGYKKNPKRRKTRRSDTELSPPPLVDSHAYDSYRSTKFDQGDVPSESDELPIEPIDPSAYIDEETNSETSYKTLSTFPPLLDTKPTGGGIKTGGGQQIRYHYGIPVKGVTNEEITGMRDEDSFVLGKKQQRIRDSRETQRSNSSLISPTNVKIAPKIDIKHCDCEKPRPKTRSGSTKCGECLGSGQHEMWCSSKDVHRQKTVCGDCGLALASTSMTSARSSGSSSRPLTVISTVESHEHGSEGQLRKSSSRKKLKSRSRKLTKSERKPETPIKIEMAIPALPEVTIKESTPRLKYEPKKKPRTNLAIMSFGDIDDEPEPVVVPQITSRVQEKTEEQIELENKMFQIQLLNEQDEKAKRLCLMKDLNPHSSYGEAYNRALADARAKRLPLEPWMLGQRTTNAYVYSYFSHLPNKCLCGKCSTCDKPATIVPKRAKKSKKESEMKSIFGNLNVNDYYPGGNKNPLKLNNFMNKNDRMKFK</sequence>
<name>A0A8S4MZN9_OWEFU</name>
<feature type="compositionally biased region" description="Basic residues" evidence="1">
    <location>
        <begin position="258"/>
        <end position="269"/>
    </location>
</feature>
<dbReference type="Proteomes" id="UP000749559">
    <property type="component" value="Unassembled WGS sequence"/>
</dbReference>
<protein>
    <submittedName>
        <fullName evidence="2">Uncharacterized protein</fullName>
    </submittedName>
</protein>
<feature type="region of interest" description="Disordered" evidence="1">
    <location>
        <begin position="1"/>
        <end position="53"/>
    </location>
</feature>
<evidence type="ECO:0000313" key="3">
    <source>
        <dbReference type="Proteomes" id="UP000749559"/>
    </source>
</evidence>